<dbReference type="Proteomes" id="UP000799302">
    <property type="component" value="Unassembled WGS sequence"/>
</dbReference>
<dbReference type="EMBL" id="MU004230">
    <property type="protein sequence ID" value="KAF2674892.1"/>
    <property type="molecule type" value="Genomic_DNA"/>
</dbReference>
<organism evidence="2 3">
    <name type="scientific">Microthyrium microscopicum</name>
    <dbReference type="NCBI Taxonomy" id="703497"/>
    <lineage>
        <taxon>Eukaryota</taxon>
        <taxon>Fungi</taxon>
        <taxon>Dikarya</taxon>
        <taxon>Ascomycota</taxon>
        <taxon>Pezizomycotina</taxon>
        <taxon>Dothideomycetes</taxon>
        <taxon>Dothideomycetes incertae sedis</taxon>
        <taxon>Microthyriales</taxon>
        <taxon>Microthyriaceae</taxon>
        <taxon>Microthyrium</taxon>
    </lineage>
</organism>
<proteinExistence type="predicted"/>
<evidence type="ECO:0000313" key="3">
    <source>
        <dbReference type="Proteomes" id="UP000799302"/>
    </source>
</evidence>
<protein>
    <submittedName>
        <fullName evidence="2">Uncharacterized protein</fullName>
    </submittedName>
</protein>
<evidence type="ECO:0000313" key="2">
    <source>
        <dbReference type="EMBL" id="KAF2674892.1"/>
    </source>
</evidence>
<gene>
    <name evidence="2" type="ORF">BT63DRAFT_23275</name>
</gene>
<keyword evidence="3" id="KW-1185">Reference proteome</keyword>
<reference evidence="2" key="1">
    <citation type="journal article" date="2020" name="Stud. Mycol.">
        <title>101 Dothideomycetes genomes: a test case for predicting lifestyles and emergence of pathogens.</title>
        <authorList>
            <person name="Haridas S."/>
            <person name="Albert R."/>
            <person name="Binder M."/>
            <person name="Bloem J."/>
            <person name="Labutti K."/>
            <person name="Salamov A."/>
            <person name="Andreopoulos B."/>
            <person name="Baker S."/>
            <person name="Barry K."/>
            <person name="Bills G."/>
            <person name="Bluhm B."/>
            <person name="Cannon C."/>
            <person name="Castanera R."/>
            <person name="Culley D."/>
            <person name="Daum C."/>
            <person name="Ezra D."/>
            <person name="Gonzalez J."/>
            <person name="Henrissat B."/>
            <person name="Kuo A."/>
            <person name="Liang C."/>
            <person name="Lipzen A."/>
            <person name="Lutzoni F."/>
            <person name="Magnuson J."/>
            <person name="Mondo S."/>
            <person name="Nolan M."/>
            <person name="Ohm R."/>
            <person name="Pangilinan J."/>
            <person name="Park H.-J."/>
            <person name="Ramirez L."/>
            <person name="Alfaro M."/>
            <person name="Sun H."/>
            <person name="Tritt A."/>
            <person name="Yoshinaga Y."/>
            <person name="Zwiers L.-H."/>
            <person name="Turgeon B."/>
            <person name="Goodwin S."/>
            <person name="Spatafora J."/>
            <person name="Crous P."/>
            <person name="Grigoriev I."/>
        </authorList>
    </citation>
    <scope>NUCLEOTIDE SEQUENCE</scope>
    <source>
        <strain evidence="2">CBS 115976</strain>
    </source>
</reference>
<keyword evidence="1" id="KW-0812">Transmembrane</keyword>
<name>A0A6A6URM0_9PEZI</name>
<keyword evidence="1" id="KW-1133">Transmembrane helix</keyword>
<feature type="transmembrane region" description="Helical" evidence="1">
    <location>
        <begin position="20"/>
        <end position="44"/>
    </location>
</feature>
<evidence type="ECO:0000256" key="1">
    <source>
        <dbReference type="SAM" id="Phobius"/>
    </source>
</evidence>
<dbReference type="AlphaFoldDB" id="A0A6A6URM0"/>
<feature type="transmembrane region" description="Helical" evidence="1">
    <location>
        <begin position="181"/>
        <end position="198"/>
    </location>
</feature>
<keyword evidence="1" id="KW-0472">Membrane</keyword>
<sequence length="207" mass="23993">MPFRLDQWRARRGSLRWYSFWLSIGFLAVSLSISILALFLRAVVAVEIFDKSCPPLNLIARQNEEYTCRPRHLLVWETCSRIVHTAITLTYRGCLRACGVSATSPSSWLTTFMTWIVPLMGLLGSLRAAHFTKLDLSDSLKNRIQANVSKPIIWWPLTEPRKVLNRGGTPFYWHCKSNKRIFLFFTCVDLFLLLKIILQRSRMSLIK</sequence>
<accession>A0A6A6URM0</accession>